<feature type="transmembrane region" description="Helical" evidence="8">
    <location>
        <begin position="295"/>
        <end position="313"/>
    </location>
</feature>
<evidence type="ECO:0000256" key="4">
    <source>
        <dbReference type="ARBA" id="ARBA00022692"/>
    </source>
</evidence>
<evidence type="ECO:0000313" key="10">
    <source>
        <dbReference type="Proteomes" id="UP001141806"/>
    </source>
</evidence>
<gene>
    <name evidence="9" type="ORF">NE237_002033</name>
</gene>
<accession>A0A9Q0KU77</accession>
<dbReference type="AlphaFoldDB" id="A0A9Q0KU77"/>
<dbReference type="Pfam" id="PF03552">
    <property type="entry name" value="Cellulose_synt"/>
    <property type="match status" value="1"/>
</dbReference>
<name>A0A9Q0KU77_9MAGN</name>
<evidence type="ECO:0000256" key="3">
    <source>
        <dbReference type="ARBA" id="ARBA00022679"/>
    </source>
</evidence>
<organism evidence="9 10">
    <name type="scientific">Protea cynaroides</name>
    <dbReference type="NCBI Taxonomy" id="273540"/>
    <lineage>
        <taxon>Eukaryota</taxon>
        <taxon>Viridiplantae</taxon>
        <taxon>Streptophyta</taxon>
        <taxon>Embryophyta</taxon>
        <taxon>Tracheophyta</taxon>
        <taxon>Spermatophyta</taxon>
        <taxon>Magnoliopsida</taxon>
        <taxon>Proteales</taxon>
        <taxon>Proteaceae</taxon>
        <taxon>Protea</taxon>
    </lineage>
</organism>
<dbReference type="GO" id="GO:0071555">
    <property type="term" value="P:cell wall organization"/>
    <property type="evidence" value="ECO:0007669"/>
    <property type="project" value="UniProtKB-KW"/>
</dbReference>
<comment type="caution">
    <text evidence="9">The sequence shown here is derived from an EMBL/GenBank/DDBJ whole genome shotgun (WGS) entry which is preliminary data.</text>
</comment>
<feature type="transmembrane region" description="Helical" evidence="8">
    <location>
        <begin position="419"/>
        <end position="441"/>
    </location>
</feature>
<dbReference type="PANTHER" id="PTHR13301">
    <property type="entry name" value="X-BOX TRANSCRIPTION FACTOR-RELATED"/>
    <property type="match status" value="1"/>
</dbReference>
<keyword evidence="5 8" id="KW-1133">Transmembrane helix</keyword>
<evidence type="ECO:0000256" key="8">
    <source>
        <dbReference type="SAM" id="Phobius"/>
    </source>
</evidence>
<feature type="transmembrane region" description="Helical" evidence="8">
    <location>
        <begin position="392"/>
        <end position="412"/>
    </location>
</feature>
<keyword evidence="10" id="KW-1185">Reference proteome</keyword>
<evidence type="ECO:0000256" key="5">
    <source>
        <dbReference type="ARBA" id="ARBA00022989"/>
    </source>
</evidence>
<dbReference type="EMBL" id="JAMYWD010000003">
    <property type="protein sequence ID" value="KAJ4976927.1"/>
    <property type="molecule type" value="Genomic_DNA"/>
</dbReference>
<keyword evidence="2" id="KW-0328">Glycosyltransferase</keyword>
<dbReference type="InterPro" id="IPR005150">
    <property type="entry name" value="Cellulose_synth"/>
</dbReference>
<keyword evidence="6 8" id="KW-0472">Membrane</keyword>
<keyword evidence="7" id="KW-0961">Cell wall biogenesis/degradation</keyword>
<keyword evidence="3" id="KW-0808">Transferase</keyword>
<evidence type="ECO:0008006" key="11">
    <source>
        <dbReference type="Google" id="ProtNLM"/>
    </source>
</evidence>
<evidence type="ECO:0000256" key="1">
    <source>
        <dbReference type="ARBA" id="ARBA00004308"/>
    </source>
</evidence>
<comment type="subcellular location">
    <subcellularLocation>
        <location evidence="1">Endomembrane system</location>
    </subcellularLocation>
</comment>
<evidence type="ECO:0000256" key="7">
    <source>
        <dbReference type="ARBA" id="ARBA00023316"/>
    </source>
</evidence>
<dbReference type="GO" id="GO:0016020">
    <property type="term" value="C:membrane"/>
    <property type="evidence" value="ECO:0007669"/>
    <property type="project" value="InterPro"/>
</dbReference>
<feature type="transmembrane region" description="Helical" evidence="8">
    <location>
        <begin position="258"/>
        <end position="283"/>
    </location>
</feature>
<reference evidence="9" key="1">
    <citation type="journal article" date="2023" name="Plant J.">
        <title>The genome of the king protea, Protea cynaroides.</title>
        <authorList>
            <person name="Chang J."/>
            <person name="Duong T.A."/>
            <person name="Schoeman C."/>
            <person name="Ma X."/>
            <person name="Roodt D."/>
            <person name="Barker N."/>
            <person name="Li Z."/>
            <person name="Van de Peer Y."/>
            <person name="Mizrachi E."/>
        </authorList>
    </citation>
    <scope>NUCLEOTIDE SEQUENCE</scope>
    <source>
        <tissue evidence="9">Young leaves</tissue>
    </source>
</reference>
<dbReference type="OrthoDB" id="72851at2759"/>
<evidence type="ECO:0000256" key="6">
    <source>
        <dbReference type="ARBA" id="ARBA00023136"/>
    </source>
</evidence>
<feature type="transmembrane region" description="Helical" evidence="8">
    <location>
        <begin position="334"/>
        <end position="352"/>
    </location>
</feature>
<keyword evidence="4 8" id="KW-0812">Transmembrane</keyword>
<evidence type="ECO:0000313" key="9">
    <source>
        <dbReference type="EMBL" id="KAJ4976927.1"/>
    </source>
</evidence>
<proteinExistence type="predicted"/>
<evidence type="ECO:0000256" key="2">
    <source>
        <dbReference type="ARBA" id="ARBA00022676"/>
    </source>
</evidence>
<dbReference type="GO" id="GO:0016760">
    <property type="term" value="F:cellulose synthase (UDP-forming) activity"/>
    <property type="evidence" value="ECO:0007669"/>
    <property type="project" value="InterPro"/>
</dbReference>
<feature type="transmembrane region" description="Helical" evidence="8">
    <location>
        <begin position="447"/>
        <end position="466"/>
    </location>
</feature>
<protein>
    <recommendedName>
        <fullName evidence="11">Cellulose synthase-like protein H1</fullName>
    </recommendedName>
</protein>
<dbReference type="Proteomes" id="UP001141806">
    <property type="component" value="Unassembled WGS sequence"/>
</dbReference>
<dbReference type="GO" id="GO:0012505">
    <property type="term" value="C:endomembrane system"/>
    <property type="evidence" value="ECO:0007669"/>
    <property type="project" value="UniProtKB-SubCell"/>
</dbReference>
<sequence length="474" mass="53555">MNVKWNPLQYRTYPQHLLNRGVELPPVDLFVTTADPVLEPPIITVNTVLSLLALDYPAHKLACYVSDDAASPLTFYSLMEASEFAKLWVPFCKKHDIQVRAPFMYFFGGDGEPNADTHDISMGFPQEWENIKNEYEQLCNRIEEAVQKGVPCDLTGEFADFSGINRRNHPSIVKVGLIYGSNTEDVLTGISIHARGWRSVYPDLDSPAFLGCASTGGPIIMTQIMRWITGFQETLFSTRSPILAIVTAKLQFRQSLGYLYILLWGHCSLPEFCYALLPAYSIFTNTHFLPMVSEPAIFILVALFIIHNVYTLLEYIKCGLSIRAWWNNMRMSRITNSTACLFGFLSFFPKFLGFSENVFEVTPKDQVTSIQGASVEELDNGRGQFTFNESPIFVPPTTLLFVNLTALAMAFLDGYSWLGLGEIFCSVWIVLTFLPFLKGLFQKGKYGVPWSTIWKSASLAFLFLYFSRQWASKG</sequence>
<dbReference type="GO" id="GO:0030244">
    <property type="term" value="P:cellulose biosynthetic process"/>
    <property type="evidence" value="ECO:0007669"/>
    <property type="project" value="InterPro"/>
</dbReference>